<proteinExistence type="predicted"/>
<dbReference type="InterPro" id="IPR043502">
    <property type="entry name" value="DNA/RNA_pol_sf"/>
</dbReference>
<dbReference type="Pfam" id="PF00078">
    <property type="entry name" value="RVT_1"/>
    <property type="match status" value="1"/>
</dbReference>
<reference evidence="3" key="1">
    <citation type="submission" date="2015-02" db="EMBL/GenBank/DDBJ databases">
        <title>Genome sequencing for Strongylocentrotus purpuratus.</title>
        <authorList>
            <person name="Murali S."/>
            <person name="Liu Y."/>
            <person name="Vee V."/>
            <person name="English A."/>
            <person name="Wang M."/>
            <person name="Skinner E."/>
            <person name="Han Y."/>
            <person name="Muzny D.M."/>
            <person name="Worley K.C."/>
            <person name="Gibbs R.A."/>
        </authorList>
    </citation>
    <scope>NUCLEOTIDE SEQUENCE</scope>
</reference>
<reference evidence="2" key="2">
    <citation type="submission" date="2021-01" db="UniProtKB">
        <authorList>
            <consortium name="EnsemblMetazoa"/>
        </authorList>
    </citation>
    <scope>IDENTIFICATION</scope>
</reference>
<organism evidence="2 3">
    <name type="scientific">Strongylocentrotus purpuratus</name>
    <name type="common">Purple sea urchin</name>
    <dbReference type="NCBI Taxonomy" id="7668"/>
    <lineage>
        <taxon>Eukaryota</taxon>
        <taxon>Metazoa</taxon>
        <taxon>Echinodermata</taxon>
        <taxon>Eleutherozoa</taxon>
        <taxon>Echinozoa</taxon>
        <taxon>Echinoidea</taxon>
        <taxon>Euechinoidea</taxon>
        <taxon>Echinacea</taxon>
        <taxon>Camarodonta</taxon>
        <taxon>Echinidea</taxon>
        <taxon>Strongylocentrotidae</taxon>
        <taxon>Strongylocentrotus</taxon>
    </lineage>
</organism>
<name>A0A7M7PGY0_STRPU</name>
<dbReference type="PANTHER" id="PTHR47510">
    <property type="entry name" value="REVERSE TRANSCRIPTASE DOMAIN-CONTAINING PROTEIN"/>
    <property type="match status" value="1"/>
</dbReference>
<dbReference type="InterPro" id="IPR000477">
    <property type="entry name" value="RT_dom"/>
</dbReference>
<evidence type="ECO:0000259" key="1">
    <source>
        <dbReference type="Pfam" id="PF00078"/>
    </source>
</evidence>
<dbReference type="RefSeq" id="XP_030849150.1">
    <property type="nucleotide sequence ID" value="XM_030993290.1"/>
</dbReference>
<feature type="domain" description="Reverse transcriptase" evidence="1">
    <location>
        <begin position="18"/>
        <end position="137"/>
    </location>
</feature>
<dbReference type="OrthoDB" id="426210at2759"/>
<dbReference type="KEGG" id="spu:115927423"/>
<sequence length="161" mass="17669">MWERAHVTPLPKTIPAHVDSLRPIALTDTFAKVADHFVAKDVLKSMMSRLDPTQYGNLKGISTSHCLIDILHTVHSHADKGTSSSTILITDFSKAFDRVDHTVAINKLLDMGVKGGHVAWIENFLSERHQRVKYKGALSDWCFTLAGTTGGAYSLGRIAAT</sequence>
<evidence type="ECO:0000313" key="2">
    <source>
        <dbReference type="EnsemblMetazoa" id="XP_030849150"/>
    </source>
</evidence>
<dbReference type="Proteomes" id="UP000007110">
    <property type="component" value="Unassembled WGS sequence"/>
</dbReference>
<dbReference type="GeneID" id="115927423"/>
<evidence type="ECO:0000313" key="3">
    <source>
        <dbReference type="Proteomes" id="UP000007110"/>
    </source>
</evidence>
<dbReference type="EnsemblMetazoa" id="XM_030993290">
    <property type="protein sequence ID" value="XP_030849150"/>
    <property type="gene ID" value="LOC115927423"/>
</dbReference>
<dbReference type="OMA" id="HVAWIEN"/>
<accession>A0A7M7PGY0</accession>
<dbReference type="InParanoid" id="A0A7M7PGY0"/>
<dbReference type="PANTHER" id="PTHR47510:SF3">
    <property type="entry name" value="ENDO_EXONUCLEASE_PHOSPHATASE DOMAIN-CONTAINING PROTEIN"/>
    <property type="match status" value="1"/>
</dbReference>
<dbReference type="AlphaFoldDB" id="A0A7M7PGY0"/>
<dbReference type="SUPFAM" id="SSF56672">
    <property type="entry name" value="DNA/RNA polymerases"/>
    <property type="match status" value="1"/>
</dbReference>
<protein>
    <recommendedName>
        <fullName evidence="1">Reverse transcriptase domain-containing protein</fullName>
    </recommendedName>
</protein>
<keyword evidence="3" id="KW-1185">Reference proteome</keyword>